<dbReference type="GO" id="GO:0006821">
    <property type="term" value="P:chloride transport"/>
    <property type="evidence" value="ECO:0007669"/>
    <property type="project" value="InterPro"/>
</dbReference>
<comment type="similarity">
    <text evidence="3">Belongs to the pICln (TC 1.A.47) family.</text>
</comment>
<dbReference type="GO" id="GO:0005829">
    <property type="term" value="C:cytosol"/>
    <property type="evidence" value="ECO:0007669"/>
    <property type="project" value="InterPro"/>
</dbReference>
<feature type="signal peptide" evidence="9">
    <location>
        <begin position="1"/>
        <end position="19"/>
    </location>
</feature>
<dbReference type="GO" id="GO:0006884">
    <property type="term" value="P:cell volume homeostasis"/>
    <property type="evidence" value="ECO:0007669"/>
    <property type="project" value="InterPro"/>
</dbReference>
<dbReference type="GO" id="GO:0000387">
    <property type="term" value="P:spliceosomal snRNP assembly"/>
    <property type="evidence" value="ECO:0007669"/>
    <property type="project" value="InterPro"/>
</dbReference>
<dbReference type="InterPro" id="IPR003521">
    <property type="entry name" value="ICln"/>
</dbReference>
<comment type="function">
    <text evidence="7">Involved in both the assembly of spliceosomal snRNPs and the methylation of Sm proteins. Chaperone that regulates the assembly of spliceosomal U1, U2, U4 and U5 small nuclear ribonucleoproteins (snRNPs), the building blocks of the spliceosome, and thereby plays an important role in the splicing of cellular pre-mRNAs. Most spliceosomal snRNPs contain a common set of Sm proteins SNRPB, SNRPD1, SNRPD2, SNRPD3, SNRPE, SNRPF and SNRPG that assemble in a heptameric protein ring on the Sm site of the small nuclear RNA to form the core snRNP (Sm core). In the cytosol, the Sm proteins SNRPD1, SNRPD2, SNRPE, SNRPF and SNRPG are trapped in an inactive 6S pICln-Sm complex by the chaperone CLNS1A that controls the assembly of the core snRNP. Dissociation by the SMN complex of CLNS1A from the trapped Sm proteins and their transfer to an SMN-Sm complex triggers the assembly of core snRNPs and their transport to the nucleus.</text>
</comment>
<keyword evidence="5" id="KW-0963">Cytoplasm</keyword>
<dbReference type="GO" id="GO:0005681">
    <property type="term" value="C:spliceosomal complex"/>
    <property type="evidence" value="ECO:0007669"/>
    <property type="project" value="TreeGrafter"/>
</dbReference>
<reference evidence="10 11" key="1">
    <citation type="journal article" date="2017" name="Gigascience">
        <title>Draft genome of the honey bee ectoparasitic mite, Tropilaelaps mercedesae, is shaped by the parasitic life history.</title>
        <authorList>
            <person name="Dong X."/>
            <person name="Armstrong S.D."/>
            <person name="Xia D."/>
            <person name="Makepeace B.L."/>
            <person name="Darby A.C."/>
            <person name="Kadowaki T."/>
        </authorList>
    </citation>
    <scope>NUCLEOTIDE SEQUENCE [LARGE SCALE GENOMIC DNA]</scope>
    <source>
        <strain evidence="10">Wuxi-XJTLU</strain>
    </source>
</reference>
<feature type="compositionally biased region" description="Basic and acidic residues" evidence="8">
    <location>
        <begin position="114"/>
        <end position="126"/>
    </location>
</feature>
<name>A0A1V9XQ31_9ACAR</name>
<protein>
    <recommendedName>
        <fullName evidence="4">Methylosome subunit pICln</fullName>
    </recommendedName>
</protein>
<comment type="caution">
    <text evidence="10">The sequence shown here is derived from an EMBL/GenBank/DDBJ whole genome shotgun (WGS) entry which is preliminary data.</text>
</comment>
<accession>A0A1V9XQ31</accession>
<dbReference type="STRING" id="418985.A0A1V9XQ31"/>
<dbReference type="PANTHER" id="PTHR21399:SF0">
    <property type="entry name" value="METHYLOSOME SUBUNIT PICLN"/>
    <property type="match status" value="1"/>
</dbReference>
<evidence type="ECO:0000256" key="4">
    <source>
        <dbReference type="ARBA" id="ARBA00015653"/>
    </source>
</evidence>
<evidence type="ECO:0000256" key="5">
    <source>
        <dbReference type="ARBA" id="ARBA00022490"/>
    </source>
</evidence>
<organism evidence="10 11">
    <name type="scientific">Tropilaelaps mercedesae</name>
    <dbReference type="NCBI Taxonomy" id="418985"/>
    <lineage>
        <taxon>Eukaryota</taxon>
        <taxon>Metazoa</taxon>
        <taxon>Ecdysozoa</taxon>
        <taxon>Arthropoda</taxon>
        <taxon>Chelicerata</taxon>
        <taxon>Arachnida</taxon>
        <taxon>Acari</taxon>
        <taxon>Parasitiformes</taxon>
        <taxon>Mesostigmata</taxon>
        <taxon>Gamasina</taxon>
        <taxon>Dermanyssoidea</taxon>
        <taxon>Laelapidae</taxon>
        <taxon>Tropilaelaps</taxon>
    </lineage>
</organism>
<feature type="region of interest" description="Disordered" evidence="8">
    <location>
        <begin position="171"/>
        <end position="221"/>
    </location>
</feature>
<evidence type="ECO:0000256" key="6">
    <source>
        <dbReference type="ARBA" id="ARBA00023242"/>
    </source>
</evidence>
<dbReference type="Gene3D" id="2.30.29.30">
    <property type="entry name" value="Pleckstrin-homology domain (PH domain)/Phosphotyrosine-binding domain (PTB)"/>
    <property type="match status" value="1"/>
</dbReference>
<dbReference type="EMBL" id="MNPL01006347">
    <property type="protein sequence ID" value="OQR75458.1"/>
    <property type="molecule type" value="Genomic_DNA"/>
</dbReference>
<evidence type="ECO:0000256" key="3">
    <source>
        <dbReference type="ARBA" id="ARBA00007054"/>
    </source>
</evidence>
<evidence type="ECO:0000256" key="2">
    <source>
        <dbReference type="ARBA" id="ARBA00004496"/>
    </source>
</evidence>
<dbReference type="PRINTS" id="PR01348">
    <property type="entry name" value="ICLNCHANNEL"/>
</dbReference>
<evidence type="ECO:0000256" key="8">
    <source>
        <dbReference type="SAM" id="MobiDB-lite"/>
    </source>
</evidence>
<evidence type="ECO:0000313" key="10">
    <source>
        <dbReference type="EMBL" id="OQR75458.1"/>
    </source>
</evidence>
<dbReference type="GO" id="GO:0034715">
    <property type="term" value="C:pICln-Sm protein complex"/>
    <property type="evidence" value="ECO:0007669"/>
    <property type="project" value="InterPro"/>
</dbReference>
<evidence type="ECO:0000256" key="9">
    <source>
        <dbReference type="SAM" id="SignalP"/>
    </source>
</evidence>
<comment type="subcellular location">
    <subcellularLocation>
        <location evidence="2">Cytoplasm</location>
    </subcellularLocation>
    <subcellularLocation>
        <location evidence="1">Nucleus</location>
    </subcellularLocation>
</comment>
<dbReference type="FunCoup" id="A0A1V9XQ31">
    <property type="interactions" value="959"/>
</dbReference>
<dbReference type="Proteomes" id="UP000192247">
    <property type="component" value="Unassembled WGS sequence"/>
</dbReference>
<evidence type="ECO:0000313" key="11">
    <source>
        <dbReference type="Proteomes" id="UP000192247"/>
    </source>
</evidence>
<feature type="compositionally biased region" description="Acidic residues" evidence="8">
    <location>
        <begin position="173"/>
        <end position="191"/>
    </location>
</feature>
<evidence type="ECO:0000256" key="7">
    <source>
        <dbReference type="ARBA" id="ARBA00045890"/>
    </source>
</evidence>
<sequence length="221" mass="24306">MILFTRVTQVVLFLIRLYAEKGTLLISESRLCWSGEGGTGFSLEYPAIQLHAVSRDPSLAPRPCLYLIVEGDLPEATSCNEETSFQQYHCPLGNGISSSAVDTEASNRNGAVMSKEESCEGGHGNDEANDGNSSIESDGNSTTEIRFIPPLDEALPAMYAAMCECQALHPDSNEQEDYESDNDGEEYDVEEAEQHLGVHQQNHEENGKQDQYMEGQFDDAD</sequence>
<dbReference type="OrthoDB" id="19714at2759"/>
<keyword evidence="11" id="KW-1185">Reference proteome</keyword>
<keyword evidence="9" id="KW-0732">Signal</keyword>
<feature type="compositionally biased region" description="Polar residues" evidence="8">
    <location>
        <begin position="99"/>
        <end position="109"/>
    </location>
</feature>
<dbReference type="GO" id="GO:0045292">
    <property type="term" value="P:mRNA cis splicing, via spliceosome"/>
    <property type="evidence" value="ECO:0007669"/>
    <property type="project" value="TreeGrafter"/>
</dbReference>
<gene>
    <name evidence="10" type="ORF">BIW11_08412</name>
</gene>
<dbReference type="AlphaFoldDB" id="A0A1V9XQ31"/>
<feature type="compositionally biased region" description="Basic and acidic residues" evidence="8">
    <location>
        <begin position="192"/>
        <end position="208"/>
    </location>
</feature>
<dbReference type="Pfam" id="PF03517">
    <property type="entry name" value="Voldacs"/>
    <property type="match status" value="1"/>
</dbReference>
<feature type="compositionally biased region" description="Polar residues" evidence="8">
    <location>
        <begin position="130"/>
        <end position="143"/>
    </location>
</feature>
<feature type="region of interest" description="Disordered" evidence="8">
    <location>
        <begin position="99"/>
        <end position="143"/>
    </location>
</feature>
<keyword evidence="6" id="KW-0539">Nucleus</keyword>
<dbReference type="InterPro" id="IPR011993">
    <property type="entry name" value="PH-like_dom_sf"/>
</dbReference>
<proteinExistence type="inferred from homology"/>
<feature type="chain" id="PRO_5013297535" description="Methylosome subunit pICln" evidence="9">
    <location>
        <begin position="20"/>
        <end position="221"/>
    </location>
</feature>
<dbReference type="InterPro" id="IPR039924">
    <property type="entry name" value="ICln/Lot5/Saf5"/>
</dbReference>
<dbReference type="GO" id="GO:0034709">
    <property type="term" value="C:methylosome"/>
    <property type="evidence" value="ECO:0007669"/>
    <property type="project" value="InterPro"/>
</dbReference>
<evidence type="ECO:0000256" key="1">
    <source>
        <dbReference type="ARBA" id="ARBA00004123"/>
    </source>
</evidence>
<dbReference type="GO" id="GO:0005886">
    <property type="term" value="C:plasma membrane"/>
    <property type="evidence" value="ECO:0007669"/>
    <property type="project" value="InterPro"/>
</dbReference>
<dbReference type="PANTHER" id="PTHR21399">
    <property type="entry name" value="CHLORIDE CONDUCTANCE REGULATORY PROTEIN ICLN"/>
    <property type="match status" value="1"/>
</dbReference>
<dbReference type="InParanoid" id="A0A1V9XQ31"/>